<dbReference type="Pfam" id="PF17919">
    <property type="entry name" value="RT_RNaseH_2"/>
    <property type="match status" value="1"/>
</dbReference>
<dbReference type="InterPro" id="IPR043502">
    <property type="entry name" value="DNA/RNA_pol_sf"/>
</dbReference>
<keyword evidence="4" id="KW-0378">Hydrolase</keyword>
<dbReference type="InterPro" id="IPR050951">
    <property type="entry name" value="Retrovirus_Pol_polyprotein"/>
</dbReference>
<dbReference type="EMBL" id="CP144753">
    <property type="protein sequence ID" value="WVZ94543.1"/>
    <property type="molecule type" value="Genomic_DNA"/>
</dbReference>
<dbReference type="InterPro" id="IPR001584">
    <property type="entry name" value="Integrase_cat-core"/>
</dbReference>
<dbReference type="Gene3D" id="3.10.10.10">
    <property type="entry name" value="HIV Type 1 Reverse Transcriptase, subunit A, domain 1"/>
    <property type="match status" value="1"/>
</dbReference>
<accession>A0AAQ3XD70</accession>
<evidence type="ECO:0000259" key="7">
    <source>
        <dbReference type="PROSITE" id="PS50994"/>
    </source>
</evidence>
<evidence type="ECO:0000313" key="8">
    <source>
        <dbReference type="EMBL" id="WVZ94543.1"/>
    </source>
</evidence>
<dbReference type="Gene3D" id="2.40.70.10">
    <property type="entry name" value="Acid Proteases"/>
    <property type="match status" value="1"/>
</dbReference>
<dbReference type="InterPro" id="IPR043128">
    <property type="entry name" value="Rev_trsase/Diguanyl_cyclase"/>
</dbReference>
<evidence type="ECO:0000256" key="1">
    <source>
        <dbReference type="ARBA" id="ARBA00022679"/>
    </source>
</evidence>
<dbReference type="PANTHER" id="PTHR37984">
    <property type="entry name" value="PROTEIN CBG26694"/>
    <property type="match status" value="1"/>
</dbReference>
<dbReference type="InterPro" id="IPR012337">
    <property type="entry name" value="RNaseH-like_sf"/>
</dbReference>
<dbReference type="GO" id="GO:0004519">
    <property type="term" value="F:endonuclease activity"/>
    <property type="evidence" value="ECO:0007669"/>
    <property type="project" value="UniProtKB-KW"/>
</dbReference>
<reference evidence="8 9" key="1">
    <citation type="submission" date="2024-02" db="EMBL/GenBank/DDBJ databases">
        <title>High-quality chromosome-scale genome assembly of Pensacola bahiagrass (Paspalum notatum Flugge var. saurae).</title>
        <authorList>
            <person name="Vega J.M."/>
            <person name="Podio M."/>
            <person name="Orjuela J."/>
            <person name="Siena L.A."/>
            <person name="Pessino S.C."/>
            <person name="Combes M.C."/>
            <person name="Mariac C."/>
            <person name="Albertini E."/>
            <person name="Pupilli F."/>
            <person name="Ortiz J.P.A."/>
            <person name="Leblanc O."/>
        </authorList>
    </citation>
    <scope>NUCLEOTIDE SEQUENCE [LARGE SCALE GENOMIC DNA]</scope>
    <source>
        <strain evidence="8">R1</strain>
        <tissue evidence="8">Leaf</tissue>
    </source>
</reference>
<keyword evidence="9" id="KW-1185">Reference proteome</keyword>
<dbReference type="FunFam" id="3.30.420.10:FF:000032">
    <property type="entry name" value="Retrovirus-related Pol polyprotein from transposon 297-like Protein"/>
    <property type="match status" value="1"/>
</dbReference>
<dbReference type="InterPro" id="IPR041577">
    <property type="entry name" value="RT_RNaseH_2"/>
</dbReference>
<dbReference type="SUPFAM" id="SSF56672">
    <property type="entry name" value="DNA/RNA polymerases"/>
    <property type="match status" value="1"/>
</dbReference>
<dbReference type="Pfam" id="PF03732">
    <property type="entry name" value="Retrotrans_gag"/>
    <property type="match status" value="1"/>
</dbReference>
<dbReference type="SUPFAM" id="SSF53098">
    <property type="entry name" value="Ribonuclease H-like"/>
    <property type="match status" value="1"/>
</dbReference>
<dbReference type="Pfam" id="PF00078">
    <property type="entry name" value="RVT_1"/>
    <property type="match status" value="1"/>
</dbReference>
<evidence type="ECO:0000256" key="3">
    <source>
        <dbReference type="ARBA" id="ARBA00022722"/>
    </source>
</evidence>
<keyword evidence="5" id="KW-0511">Multifunctional enzyme</keyword>
<dbReference type="Gene3D" id="3.30.70.270">
    <property type="match status" value="2"/>
</dbReference>
<protein>
    <recommendedName>
        <fullName evidence="7">Integrase catalytic domain-containing protein</fullName>
    </recommendedName>
</protein>
<keyword evidence="3" id="KW-0540">Nuclease</keyword>
<keyword evidence="2" id="KW-0548">Nucleotidyltransferase</keyword>
<dbReference type="InterPro" id="IPR021109">
    <property type="entry name" value="Peptidase_aspartic_dom_sf"/>
</dbReference>
<dbReference type="GO" id="GO:0015074">
    <property type="term" value="P:DNA integration"/>
    <property type="evidence" value="ECO:0007669"/>
    <property type="project" value="InterPro"/>
</dbReference>
<feature type="region of interest" description="Disordered" evidence="6">
    <location>
        <begin position="218"/>
        <end position="246"/>
    </location>
</feature>
<evidence type="ECO:0000256" key="4">
    <source>
        <dbReference type="ARBA" id="ARBA00022759"/>
    </source>
</evidence>
<dbReference type="CDD" id="cd09274">
    <property type="entry name" value="RNase_HI_RT_Ty3"/>
    <property type="match status" value="1"/>
</dbReference>
<gene>
    <name evidence="8" type="ORF">U9M48_040423</name>
</gene>
<sequence length="1279" mass="144755">MVRGMEDIPDAASQASDPPESPRHGGRGCPGEMHANRSTFGRSQGHDGPSGYGHSHLPKLTFPKFDGTSPKIWVDKCEDYFRIFSIKESMWVMAASLHMEGNAAKWFQVFKVQHRVTTWKQFVDAVTEKFGIYEYRDALNDLLDLKQTGTVEDYVAAFEDLEYQISLHNMGLDAVYFVSQFIKGLKPELRYGVYAQVPDTMERAVMLAKIQQQLQEKSKNKALKSSAPGRSFTPTPVPSTGKPQYNPALAKERQLRDFRRSNGLCYYCGDKYDSTHLDKSAQRPKQHLNALVVNELDTPLTDEVLNQLAVEDSLAEEFCSLSLNALAGTDNGSCMKIRALVQNKVMLILIDSGSSHSFVSSHFLRQVPCQTSSVFPSRVKLANGDELITDQVVSQLEWWCQGHTFCTEMKVLPLGSYDAILGYDWLESHSPMECHWKDRTLSFMHQETKITLQGILPVPLQVTEITVEQLWKCCKGNDVWACAVVQSSENAPVAAIPKEISQLLQGFQDVFTEPTSLPPHWCYDHTIPLIPGATPVNSGPYRYSPLHKDEIERQVKVLLEQGWIVHSNSPFASPVLFPIPLVEEILDELAGSMFFTKLDLTAGYHQCLMNDVLSPFLRKFVIIFMDDILVYSPSLAQHDQHLKAVLEQLRKHQFYLKQRKCSFAQPQIEYLGHIISKRFIKGYGILARPLTQLLKKNSFLWTDQSQAAFIALKLAMQQAPVLALPVFQLTFVVETDACALGVGAVLLQNERPIAFLSKPLGERHWYLSIYEKEFLALIMAVERWCSYLQRNEFVIRTDHRSLAFLSEQNLHSELQRKAMARLMGLQFKIVYRKGKESIAADALSRVAHLFALQAVYVVQPTWVQEVANSYVTDSKAQQLLAKLVVSSPDSQGFELVDGIIKHQGLIWVGTNSALRTKIIAALHSSPIVLLKGWDASGLRRDVEFVQQCQICQQAKHELIHPPGLLQPLPVPDGAWKDLTMDFIEGLPKSEAYNTILVVVDRFTKVAHFLPLKHPFTASQVARIFLDNIVKLHGVPTSIVSDRDHIFLSHFWKELFQLLGTKLMPSTTYHPQTDGQSERVNQCLEMYLRCAIADSPADWKSWLSLAEFWYNSSHHSTLGCSPFKALYGYDLNGGEFPDLSQTTNSSVRDMLQFRQAHLKSLKAHLLAAQNRMKQQADKKRVPREFQVNEQVLLKLQPYAQTPVVNRPFPKLAFKYFGPYRMLERIGTSAYKLQLPEGALIHPVFHVLQLKPFTADYSPVYSEITKFAELDTADVLPESIP</sequence>
<name>A0AAQ3XD70_PASNO</name>
<dbReference type="Proteomes" id="UP001341281">
    <property type="component" value="Chromosome 09"/>
</dbReference>
<dbReference type="FunFam" id="3.30.70.270:FF:000003">
    <property type="entry name" value="Transposon Ty3-G Gag-Pol polyprotein"/>
    <property type="match status" value="1"/>
</dbReference>
<keyword evidence="4" id="KW-0255">Endonuclease</keyword>
<feature type="region of interest" description="Disordered" evidence="6">
    <location>
        <begin position="1"/>
        <end position="53"/>
    </location>
</feature>
<dbReference type="PANTHER" id="PTHR37984:SF5">
    <property type="entry name" value="PROTEIN NYNRIN-LIKE"/>
    <property type="match status" value="1"/>
</dbReference>
<dbReference type="GO" id="GO:0016779">
    <property type="term" value="F:nucleotidyltransferase activity"/>
    <property type="evidence" value="ECO:0007669"/>
    <property type="project" value="UniProtKB-KW"/>
</dbReference>
<evidence type="ECO:0000256" key="5">
    <source>
        <dbReference type="ARBA" id="ARBA00023268"/>
    </source>
</evidence>
<dbReference type="AlphaFoldDB" id="A0AAQ3XD70"/>
<organism evidence="8 9">
    <name type="scientific">Paspalum notatum var. saurae</name>
    <dbReference type="NCBI Taxonomy" id="547442"/>
    <lineage>
        <taxon>Eukaryota</taxon>
        <taxon>Viridiplantae</taxon>
        <taxon>Streptophyta</taxon>
        <taxon>Embryophyta</taxon>
        <taxon>Tracheophyta</taxon>
        <taxon>Spermatophyta</taxon>
        <taxon>Magnoliopsida</taxon>
        <taxon>Liliopsida</taxon>
        <taxon>Poales</taxon>
        <taxon>Poaceae</taxon>
        <taxon>PACMAD clade</taxon>
        <taxon>Panicoideae</taxon>
        <taxon>Andropogonodae</taxon>
        <taxon>Paspaleae</taxon>
        <taxon>Paspalinae</taxon>
        <taxon>Paspalum</taxon>
    </lineage>
</organism>
<evidence type="ECO:0000313" key="9">
    <source>
        <dbReference type="Proteomes" id="UP001341281"/>
    </source>
</evidence>
<dbReference type="PROSITE" id="PS50994">
    <property type="entry name" value="INTEGRASE"/>
    <property type="match status" value="1"/>
</dbReference>
<dbReference type="CDD" id="cd01647">
    <property type="entry name" value="RT_LTR"/>
    <property type="match status" value="1"/>
</dbReference>
<dbReference type="InterPro" id="IPR036397">
    <property type="entry name" value="RNaseH_sf"/>
</dbReference>
<dbReference type="InterPro" id="IPR056924">
    <property type="entry name" value="SH3_Tf2-1"/>
</dbReference>
<evidence type="ECO:0000256" key="6">
    <source>
        <dbReference type="SAM" id="MobiDB-lite"/>
    </source>
</evidence>
<keyword evidence="1" id="KW-0808">Transferase</keyword>
<dbReference type="SUPFAM" id="SSF50630">
    <property type="entry name" value="Acid proteases"/>
    <property type="match status" value="1"/>
</dbReference>
<evidence type="ECO:0000256" key="2">
    <source>
        <dbReference type="ARBA" id="ARBA00022695"/>
    </source>
</evidence>
<dbReference type="GO" id="GO:0003676">
    <property type="term" value="F:nucleic acid binding"/>
    <property type="evidence" value="ECO:0007669"/>
    <property type="project" value="InterPro"/>
</dbReference>
<feature type="domain" description="Integrase catalytic" evidence="7">
    <location>
        <begin position="965"/>
        <end position="1129"/>
    </location>
</feature>
<dbReference type="Pfam" id="PF24626">
    <property type="entry name" value="SH3_Tf2-1"/>
    <property type="match status" value="1"/>
</dbReference>
<proteinExistence type="predicted"/>
<dbReference type="Pfam" id="PF08284">
    <property type="entry name" value="RVP_2"/>
    <property type="match status" value="1"/>
</dbReference>
<dbReference type="InterPro" id="IPR005162">
    <property type="entry name" value="Retrotrans_gag_dom"/>
</dbReference>
<dbReference type="Gene3D" id="3.30.420.10">
    <property type="entry name" value="Ribonuclease H-like superfamily/Ribonuclease H"/>
    <property type="match status" value="1"/>
</dbReference>
<dbReference type="CDD" id="cd00303">
    <property type="entry name" value="retropepsin_like"/>
    <property type="match status" value="1"/>
</dbReference>
<dbReference type="InterPro" id="IPR000477">
    <property type="entry name" value="RT_dom"/>
</dbReference>